<protein>
    <recommendedName>
        <fullName evidence="3">FimV N-terminal domain-containing protein</fullName>
    </recommendedName>
</protein>
<name>A0AAU7FCE0_9NEIS</name>
<dbReference type="Gene3D" id="1.25.40.10">
    <property type="entry name" value="Tetratricopeptide repeat domain"/>
    <property type="match status" value="1"/>
</dbReference>
<evidence type="ECO:0000259" key="3">
    <source>
        <dbReference type="Pfam" id="PF25800"/>
    </source>
</evidence>
<dbReference type="SUPFAM" id="SSF48452">
    <property type="entry name" value="TPR-like"/>
    <property type="match status" value="1"/>
</dbReference>
<dbReference type="EMBL" id="CP157355">
    <property type="protein sequence ID" value="XBM01343.1"/>
    <property type="molecule type" value="Genomic_DNA"/>
</dbReference>
<keyword evidence="2" id="KW-0732">Signal</keyword>
<gene>
    <name evidence="4" type="ORF">ABHF33_03360</name>
</gene>
<feature type="coiled-coil region" evidence="1">
    <location>
        <begin position="264"/>
        <end position="298"/>
    </location>
</feature>
<dbReference type="RefSeq" id="WP_348945644.1">
    <property type="nucleotide sequence ID" value="NZ_CP157355.1"/>
</dbReference>
<dbReference type="KEGG" id="cmav:ABHF33_03360"/>
<proteinExistence type="predicted"/>
<keyword evidence="1" id="KW-0175">Coiled coil</keyword>
<reference evidence="4" key="1">
    <citation type="submission" date="2024-05" db="EMBL/GenBank/DDBJ databases">
        <authorList>
            <person name="Yang L."/>
            <person name="Pan L."/>
        </authorList>
    </citation>
    <scope>NUCLEOTIDE SEQUENCE</scope>
    <source>
        <strain evidence="4">FCG-7</strain>
    </source>
</reference>
<dbReference type="Pfam" id="PF25800">
    <property type="entry name" value="FimV_N"/>
    <property type="match status" value="1"/>
</dbReference>
<evidence type="ECO:0000256" key="2">
    <source>
        <dbReference type="SAM" id="SignalP"/>
    </source>
</evidence>
<organism evidence="4">
    <name type="scientific">Chitinibacter mangrovi</name>
    <dbReference type="NCBI Taxonomy" id="3153927"/>
    <lineage>
        <taxon>Bacteria</taxon>
        <taxon>Pseudomonadati</taxon>
        <taxon>Pseudomonadota</taxon>
        <taxon>Betaproteobacteria</taxon>
        <taxon>Neisseriales</taxon>
        <taxon>Chitinibacteraceae</taxon>
        <taxon>Chitinibacter</taxon>
    </lineage>
</organism>
<feature type="signal peptide" evidence="2">
    <location>
        <begin position="1"/>
        <end position="24"/>
    </location>
</feature>
<evidence type="ECO:0000256" key="1">
    <source>
        <dbReference type="SAM" id="Coils"/>
    </source>
</evidence>
<sequence>MNKTFSPLIFAPIALLLAMQGSHAMTLGELQLKSYIGQRFMADIPYRLGSDEQLLEDCYQLRQGSSDASYIGAASIQLIPYGDGSSGVIRLVSGKNADEPIVGFAFHVECNNINLTRDFLVFLDPAPIVDVPVVSDRTAISKLPTSIEGRRAAKGTTAISVRQNTSLEEIAQRYYPSNSPEYQRYLTRLKRSNPELAEVDTVAAGSRVNIPVRHKAKPKAVPVDNRPMGLADQSNVAGKLRIEGEERSAAVAPKSDQARPDVQIKELETKIAELSELRKKLQLEIEALDQRLAQSALAMKGASAIVTQAPTAVPAQPLAASTIQAAPAVKKRSTEEEGGWHWPLLIGLGTLGAAVWWWLRRNERNEADSVSISDSIMSVLKTNFVPRTPEQTQLSLVRHADSAFEVIDEDVNGMDQVQLYLAQGDTLRAIELMQQLLDADPLDVERWLMLFRVYRQQGMKSDYIQLAHKFRAQTPTPADDDWELVRSIGFKLAPECPLFTRLEQAEKTVQAEVDLAIVGLSAAVAESAAETAADSGSVVNEAEQDQADLMALLQPQPQAKAAYKAPPAAPLIEAGADIPQIPPVAVLKNPSEMSSLDQFEFNVEDIQFDDDKEAKKS</sequence>
<feature type="chain" id="PRO_5043918888" description="FimV N-terminal domain-containing protein" evidence="2">
    <location>
        <begin position="25"/>
        <end position="617"/>
    </location>
</feature>
<dbReference type="AlphaFoldDB" id="A0AAU7FCE0"/>
<accession>A0AAU7FCE0</accession>
<feature type="domain" description="FimV N-terminal" evidence="3">
    <location>
        <begin position="26"/>
        <end position="125"/>
    </location>
</feature>
<evidence type="ECO:0000313" key="4">
    <source>
        <dbReference type="EMBL" id="XBM01343.1"/>
    </source>
</evidence>
<dbReference type="InterPro" id="IPR011990">
    <property type="entry name" value="TPR-like_helical_dom_sf"/>
</dbReference>
<dbReference type="InterPro" id="IPR057840">
    <property type="entry name" value="FimV_N"/>
</dbReference>